<evidence type="ECO:0000313" key="3">
    <source>
        <dbReference type="Proteomes" id="UP001055439"/>
    </source>
</evidence>
<evidence type="ECO:0000256" key="1">
    <source>
        <dbReference type="SAM" id="MobiDB-lite"/>
    </source>
</evidence>
<dbReference type="EMBL" id="CP097505">
    <property type="protein sequence ID" value="URD92418.1"/>
    <property type="molecule type" value="Genomic_DNA"/>
</dbReference>
<dbReference type="Proteomes" id="UP001055439">
    <property type="component" value="Chromosome 3"/>
</dbReference>
<evidence type="ECO:0000313" key="2">
    <source>
        <dbReference type="EMBL" id="URD92418.1"/>
    </source>
</evidence>
<dbReference type="AlphaFoldDB" id="A0A9E7FEF3"/>
<feature type="region of interest" description="Disordered" evidence="1">
    <location>
        <begin position="1"/>
        <end position="43"/>
    </location>
</feature>
<organism evidence="2 3">
    <name type="scientific">Musa troglodytarum</name>
    <name type="common">fe'i banana</name>
    <dbReference type="NCBI Taxonomy" id="320322"/>
    <lineage>
        <taxon>Eukaryota</taxon>
        <taxon>Viridiplantae</taxon>
        <taxon>Streptophyta</taxon>
        <taxon>Embryophyta</taxon>
        <taxon>Tracheophyta</taxon>
        <taxon>Spermatophyta</taxon>
        <taxon>Magnoliopsida</taxon>
        <taxon>Liliopsida</taxon>
        <taxon>Zingiberales</taxon>
        <taxon>Musaceae</taxon>
        <taxon>Musa</taxon>
    </lineage>
</organism>
<proteinExistence type="predicted"/>
<protein>
    <submittedName>
        <fullName evidence="2">Uncharacterized protein</fullName>
    </submittedName>
</protein>
<feature type="compositionally biased region" description="Low complexity" evidence="1">
    <location>
        <begin position="32"/>
        <end position="43"/>
    </location>
</feature>
<sequence length="66" mass="7097">MELWPGDLFAPLPPPPHLPRGEELVAQPQAGPSSLPATLTPPLYHHQPLKAETHGLVLDGAVSLHR</sequence>
<keyword evidence="3" id="KW-1185">Reference proteome</keyword>
<accession>A0A9E7FEF3</accession>
<name>A0A9E7FEF3_9LILI</name>
<reference evidence="2" key="1">
    <citation type="submission" date="2022-05" db="EMBL/GenBank/DDBJ databases">
        <title>The Musa troglodytarum L. genome provides insights into the mechanism of non-climacteric behaviour and enrichment of carotenoids.</title>
        <authorList>
            <person name="Wang J."/>
        </authorList>
    </citation>
    <scope>NUCLEOTIDE SEQUENCE</scope>
    <source>
        <tissue evidence="2">Leaf</tissue>
    </source>
</reference>
<gene>
    <name evidence="2" type="ORF">MUK42_32768</name>
</gene>